<dbReference type="RefSeq" id="WP_188964560.1">
    <property type="nucleotide sequence ID" value="NZ_BMOE01000018.1"/>
</dbReference>
<reference evidence="2" key="1">
    <citation type="journal article" date="2014" name="Int. J. Syst. Evol. Microbiol.">
        <title>Complete genome sequence of Corynebacterium casei LMG S-19264T (=DSM 44701T), isolated from a smear-ripened cheese.</title>
        <authorList>
            <consortium name="US DOE Joint Genome Institute (JGI-PGF)"/>
            <person name="Walter F."/>
            <person name="Albersmeier A."/>
            <person name="Kalinowski J."/>
            <person name="Ruckert C."/>
        </authorList>
    </citation>
    <scope>NUCLEOTIDE SEQUENCE</scope>
    <source>
        <strain evidence="2">JCM 14371</strain>
    </source>
</reference>
<dbReference type="Proteomes" id="UP000635726">
    <property type="component" value="Unassembled WGS sequence"/>
</dbReference>
<keyword evidence="1" id="KW-0732">Signal</keyword>
<sequence length="124" mass="12522">MPTSHTSPLAAALVAVLALHGVTAAQSATMTVPGLGQVLAGNATRQTLDCQGGAMTVNGNDNRVTLKGRCLRVSVNGNGNTVTAGTVGQIIVHGRGNAVRWHRAISGTRPAATLTGSGNTTPHY</sequence>
<keyword evidence="3" id="KW-1185">Reference proteome</keyword>
<comment type="caution">
    <text evidence="2">The sequence shown here is derived from an EMBL/GenBank/DDBJ whole genome shotgun (WGS) entry which is preliminary data.</text>
</comment>
<dbReference type="AlphaFoldDB" id="A0A917PQ51"/>
<dbReference type="Pfam" id="PF11259">
    <property type="entry name" value="DUF3060"/>
    <property type="match status" value="1"/>
</dbReference>
<evidence type="ECO:0000313" key="3">
    <source>
        <dbReference type="Proteomes" id="UP000635726"/>
    </source>
</evidence>
<feature type="signal peptide" evidence="1">
    <location>
        <begin position="1"/>
        <end position="27"/>
    </location>
</feature>
<dbReference type="EMBL" id="BMOE01000018">
    <property type="protein sequence ID" value="GGJ87577.1"/>
    <property type="molecule type" value="Genomic_DNA"/>
</dbReference>
<protein>
    <recommendedName>
        <fullName evidence="4">DUF3060 domain-containing protein</fullName>
    </recommendedName>
</protein>
<dbReference type="InterPro" id="IPR021417">
    <property type="entry name" value="DUF3060"/>
</dbReference>
<evidence type="ECO:0000256" key="1">
    <source>
        <dbReference type="SAM" id="SignalP"/>
    </source>
</evidence>
<gene>
    <name evidence="2" type="ORF">GCM10008939_34620</name>
</gene>
<evidence type="ECO:0008006" key="4">
    <source>
        <dbReference type="Google" id="ProtNLM"/>
    </source>
</evidence>
<reference evidence="2" key="2">
    <citation type="submission" date="2020-09" db="EMBL/GenBank/DDBJ databases">
        <authorList>
            <person name="Sun Q."/>
            <person name="Ohkuma M."/>
        </authorList>
    </citation>
    <scope>NUCLEOTIDE SEQUENCE</scope>
    <source>
        <strain evidence="2">JCM 14371</strain>
    </source>
</reference>
<evidence type="ECO:0000313" key="2">
    <source>
        <dbReference type="EMBL" id="GGJ87577.1"/>
    </source>
</evidence>
<feature type="chain" id="PRO_5037529106" description="DUF3060 domain-containing protein" evidence="1">
    <location>
        <begin position="28"/>
        <end position="124"/>
    </location>
</feature>
<organism evidence="2 3">
    <name type="scientific">Deinococcus aquiradiocola</name>
    <dbReference type="NCBI Taxonomy" id="393059"/>
    <lineage>
        <taxon>Bacteria</taxon>
        <taxon>Thermotogati</taxon>
        <taxon>Deinococcota</taxon>
        <taxon>Deinococci</taxon>
        <taxon>Deinococcales</taxon>
        <taxon>Deinococcaceae</taxon>
        <taxon>Deinococcus</taxon>
    </lineage>
</organism>
<proteinExistence type="predicted"/>
<accession>A0A917PQ51</accession>
<name>A0A917PQ51_9DEIO</name>